<sequence length="82" mass="8876">LTLNVAGTPLISFSSACLLVVAVHNGLIAHSNAYMKAGILHHDMSPENVMIHVHKGLLIDWNLVKLVTASGCRQMTHGTFRC</sequence>
<proteinExistence type="predicted"/>
<dbReference type="EMBL" id="KN826701">
    <property type="protein sequence ID" value="KIK78127.1"/>
    <property type="molecule type" value="Genomic_DNA"/>
</dbReference>
<evidence type="ECO:0000313" key="3">
    <source>
        <dbReference type="EMBL" id="KIK78127.1"/>
    </source>
</evidence>
<keyword evidence="4" id="KW-1185">Reference proteome</keyword>
<feature type="transmembrane region" description="Helical" evidence="1">
    <location>
        <begin position="6"/>
        <end position="27"/>
    </location>
</feature>
<organism evidence="3 4">
    <name type="scientific">Paxillus rubicundulus Ve08.2h10</name>
    <dbReference type="NCBI Taxonomy" id="930991"/>
    <lineage>
        <taxon>Eukaryota</taxon>
        <taxon>Fungi</taxon>
        <taxon>Dikarya</taxon>
        <taxon>Basidiomycota</taxon>
        <taxon>Agaricomycotina</taxon>
        <taxon>Agaricomycetes</taxon>
        <taxon>Agaricomycetidae</taxon>
        <taxon>Boletales</taxon>
        <taxon>Paxilineae</taxon>
        <taxon>Paxillaceae</taxon>
        <taxon>Paxillus</taxon>
    </lineage>
</organism>
<dbReference type="InParanoid" id="A0A0D0C4R4"/>
<evidence type="ECO:0000256" key="1">
    <source>
        <dbReference type="SAM" id="Phobius"/>
    </source>
</evidence>
<protein>
    <recommendedName>
        <fullName evidence="2">Fungal-type protein kinase domain-containing protein</fullName>
    </recommendedName>
</protein>
<keyword evidence="1" id="KW-0812">Transmembrane</keyword>
<feature type="domain" description="Fungal-type protein kinase" evidence="2">
    <location>
        <begin position="4"/>
        <end position="70"/>
    </location>
</feature>
<dbReference type="SUPFAM" id="SSF56112">
    <property type="entry name" value="Protein kinase-like (PK-like)"/>
    <property type="match status" value="1"/>
</dbReference>
<keyword evidence="1" id="KW-1133">Transmembrane helix</keyword>
<name>A0A0D0C4R4_9AGAM</name>
<dbReference type="AlphaFoldDB" id="A0A0D0C4R4"/>
<accession>A0A0D0C4R4</accession>
<dbReference type="Proteomes" id="UP000054538">
    <property type="component" value="Unassembled WGS sequence"/>
</dbReference>
<feature type="non-terminal residue" evidence="3">
    <location>
        <position position="82"/>
    </location>
</feature>
<dbReference type="Pfam" id="PF17667">
    <property type="entry name" value="Pkinase_fungal"/>
    <property type="match status" value="1"/>
</dbReference>
<gene>
    <name evidence="3" type="ORF">PAXRUDRAFT_164842</name>
</gene>
<evidence type="ECO:0000259" key="2">
    <source>
        <dbReference type="Pfam" id="PF17667"/>
    </source>
</evidence>
<evidence type="ECO:0000313" key="4">
    <source>
        <dbReference type="Proteomes" id="UP000054538"/>
    </source>
</evidence>
<keyword evidence="1" id="KW-0472">Membrane</keyword>
<reference evidence="3 4" key="1">
    <citation type="submission" date="2014-04" db="EMBL/GenBank/DDBJ databases">
        <authorList>
            <consortium name="DOE Joint Genome Institute"/>
            <person name="Kuo A."/>
            <person name="Kohler A."/>
            <person name="Jargeat P."/>
            <person name="Nagy L.G."/>
            <person name="Floudas D."/>
            <person name="Copeland A."/>
            <person name="Barry K.W."/>
            <person name="Cichocki N."/>
            <person name="Veneault-Fourrey C."/>
            <person name="LaButti K."/>
            <person name="Lindquist E.A."/>
            <person name="Lipzen A."/>
            <person name="Lundell T."/>
            <person name="Morin E."/>
            <person name="Murat C."/>
            <person name="Sun H."/>
            <person name="Tunlid A."/>
            <person name="Henrissat B."/>
            <person name="Grigoriev I.V."/>
            <person name="Hibbett D.S."/>
            <person name="Martin F."/>
            <person name="Nordberg H.P."/>
            <person name="Cantor M.N."/>
            <person name="Hua S.X."/>
        </authorList>
    </citation>
    <scope>NUCLEOTIDE SEQUENCE [LARGE SCALE GENOMIC DNA]</scope>
    <source>
        <strain evidence="3 4">Ve08.2h10</strain>
    </source>
</reference>
<dbReference type="HOGENOM" id="CLU_138921_0_0_1"/>
<dbReference type="InterPro" id="IPR011009">
    <property type="entry name" value="Kinase-like_dom_sf"/>
</dbReference>
<dbReference type="OrthoDB" id="2747778at2759"/>
<reference evidence="4" key="2">
    <citation type="submission" date="2015-01" db="EMBL/GenBank/DDBJ databases">
        <title>Evolutionary Origins and Diversification of the Mycorrhizal Mutualists.</title>
        <authorList>
            <consortium name="DOE Joint Genome Institute"/>
            <consortium name="Mycorrhizal Genomics Consortium"/>
            <person name="Kohler A."/>
            <person name="Kuo A."/>
            <person name="Nagy L.G."/>
            <person name="Floudas D."/>
            <person name="Copeland A."/>
            <person name="Barry K.W."/>
            <person name="Cichocki N."/>
            <person name="Veneault-Fourrey C."/>
            <person name="LaButti K."/>
            <person name="Lindquist E.A."/>
            <person name="Lipzen A."/>
            <person name="Lundell T."/>
            <person name="Morin E."/>
            <person name="Murat C."/>
            <person name="Riley R."/>
            <person name="Ohm R."/>
            <person name="Sun H."/>
            <person name="Tunlid A."/>
            <person name="Henrissat B."/>
            <person name="Grigoriev I.V."/>
            <person name="Hibbett D.S."/>
            <person name="Martin F."/>
        </authorList>
    </citation>
    <scope>NUCLEOTIDE SEQUENCE [LARGE SCALE GENOMIC DNA]</scope>
    <source>
        <strain evidence="4">Ve08.2h10</strain>
    </source>
</reference>
<dbReference type="InterPro" id="IPR040976">
    <property type="entry name" value="Pkinase_fungal"/>
</dbReference>